<feature type="region of interest" description="Disordered" evidence="1">
    <location>
        <begin position="131"/>
        <end position="183"/>
    </location>
</feature>
<organism evidence="3 4">
    <name type="scientific">Staurois parvus</name>
    <dbReference type="NCBI Taxonomy" id="386267"/>
    <lineage>
        <taxon>Eukaryota</taxon>
        <taxon>Metazoa</taxon>
        <taxon>Chordata</taxon>
        <taxon>Craniata</taxon>
        <taxon>Vertebrata</taxon>
        <taxon>Euteleostomi</taxon>
        <taxon>Amphibia</taxon>
        <taxon>Batrachia</taxon>
        <taxon>Anura</taxon>
        <taxon>Neobatrachia</taxon>
        <taxon>Ranoidea</taxon>
        <taxon>Ranidae</taxon>
        <taxon>Staurois</taxon>
    </lineage>
</organism>
<dbReference type="EMBL" id="CATNWA010003080">
    <property type="protein sequence ID" value="CAI9544468.1"/>
    <property type="molecule type" value="Genomic_DNA"/>
</dbReference>
<dbReference type="Proteomes" id="UP001162483">
    <property type="component" value="Unassembled WGS sequence"/>
</dbReference>
<sequence>MLCSRSSVRSGTPMFPRHLQSVGSRYIAHTGQSRFSCVNRDIPRCPWWTTYYPQNPTYYPQNPTYYPQNPTYYPQNFHQPVRTWHPQEYFRPYPCPRTPAFLGPPCLPWAPGHPSWIHISQYNMNSTGDEAIRKRKSTESKDCERKLWPKRSYPPANDFSVPPAQDPSGLSASPQPEGRETTTKRKWEDFSHLYCEPSRGRGKFDFSVLCYNILSQDLLEDNSSLYSHCRRPHLFWNYRLPNILRELEEMNADILCLQEVQKDHYQEQIKPSLEALGYLCEFKARTGSKPDGCAICFKSDKIQLDVGETSGIFQEEHCSSRPGQHRPAANATTQAGEGSTNHLRGKHPSAL</sequence>
<feature type="domain" description="Endonuclease/exonuclease/phosphatase" evidence="2">
    <location>
        <begin position="211"/>
        <end position="313"/>
    </location>
</feature>
<feature type="compositionally biased region" description="Basic and acidic residues" evidence="1">
    <location>
        <begin position="137"/>
        <end position="147"/>
    </location>
</feature>
<proteinExistence type="predicted"/>
<evidence type="ECO:0000256" key="1">
    <source>
        <dbReference type="SAM" id="MobiDB-lite"/>
    </source>
</evidence>
<name>A0ABN9BA51_9NEOB</name>
<dbReference type="InterPro" id="IPR005135">
    <property type="entry name" value="Endo/exonuclease/phosphatase"/>
</dbReference>
<evidence type="ECO:0000259" key="2">
    <source>
        <dbReference type="Pfam" id="PF03372"/>
    </source>
</evidence>
<dbReference type="InterPro" id="IPR050410">
    <property type="entry name" value="CCR4/nocturin_mRNA_transcr"/>
</dbReference>
<reference evidence="3" key="1">
    <citation type="submission" date="2023-05" db="EMBL/GenBank/DDBJ databases">
        <authorList>
            <person name="Stuckert A."/>
        </authorList>
    </citation>
    <scope>NUCLEOTIDE SEQUENCE</scope>
</reference>
<accession>A0ABN9BA51</accession>
<feature type="compositionally biased region" description="Polar residues" evidence="1">
    <location>
        <begin position="330"/>
        <end position="342"/>
    </location>
</feature>
<dbReference type="InterPro" id="IPR036691">
    <property type="entry name" value="Endo/exonu/phosph_ase_sf"/>
</dbReference>
<feature type="region of interest" description="Disordered" evidence="1">
    <location>
        <begin position="315"/>
        <end position="351"/>
    </location>
</feature>
<evidence type="ECO:0000313" key="4">
    <source>
        <dbReference type="Proteomes" id="UP001162483"/>
    </source>
</evidence>
<gene>
    <name evidence="3" type="ORF">SPARVUS_LOCUS2477033</name>
</gene>
<evidence type="ECO:0000313" key="3">
    <source>
        <dbReference type="EMBL" id="CAI9544468.1"/>
    </source>
</evidence>
<comment type="caution">
    <text evidence="3">The sequence shown here is derived from an EMBL/GenBank/DDBJ whole genome shotgun (WGS) entry which is preliminary data.</text>
</comment>
<dbReference type="PANTHER" id="PTHR12121:SF27">
    <property type="entry name" value="PROTEIN ANGEL HOMOLOG 2"/>
    <property type="match status" value="1"/>
</dbReference>
<dbReference type="Pfam" id="PF03372">
    <property type="entry name" value="Exo_endo_phos"/>
    <property type="match status" value="1"/>
</dbReference>
<dbReference type="SUPFAM" id="SSF56219">
    <property type="entry name" value="DNase I-like"/>
    <property type="match status" value="1"/>
</dbReference>
<keyword evidence="4" id="KW-1185">Reference proteome</keyword>
<protein>
    <recommendedName>
        <fullName evidence="2">Endonuclease/exonuclease/phosphatase domain-containing protein</fullName>
    </recommendedName>
</protein>
<dbReference type="PANTHER" id="PTHR12121">
    <property type="entry name" value="CARBON CATABOLITE REPRESSOR PROTEIN 4"/>
    <property type="match status" value="1"/>
</dbReference>
<dbReference type="Gene3D" id="3.60.10.10">
    <property type="entry name" value="Endonuclease/exonuclease/phosphatase"/>
    <property type="match status" value="1"/>
</dbReference>